<accession>A0AAP0NK31</accession>
<feature type="compositionally biased region" description="Polar residues" evidence="1">
    <location>
        <begin position="1"/>
        <end position="19"/>
    </location>
</feature>
<reference evidence="2 3" key="1">
    <citation type="journal article" date="2024" name="Plant J.">
        <title>Genome sequences and population genomics reveal climatic adaptation and genomic divergence between two closely related sweetgum species.</title>
        <authorList>
            <person name="Xu W.Q."/>
            <person name="Ren C.Q."/>
            <person name="Zhang X.Y."/>
            <person name="Comes H.P."/>
            <person name="Liu X.H."/>
            <person name="Li Y.G."/>
            <person name="Kettle C.J."/>
            <person name="Jalonen R."/>
            <person name="Gaisberger H."/>
            <person name="Ma Y.Z."/>
            <person name="Qiu Y.X."/>
        </authorList>
    </citation>
    <scope>NUCLEOTIDE SEQUENCE [LARGE SCALE GENOMIC DNA]</scope>
    <source>
        <strain evidence="2">Hangzhou</strain>
    </source>
</reference>
<organism evidence="2 3">
    <name type="scientific">Liquidambar formosana</name>
    <name type="common">Formosan gum</name>
    <dbReference type="NCBI Taxonomy" id="63359"/>
    <lineage>
        <taxon>Eukaryota</taxon>
        <taxon>Viridiplantae</taxon>
        <taxon>Streptophyta</taxon>
        <taxon>Embryophyta</taxon>
        <taxon>Tracheophyta</taxon>
        <taxon>Spermatophyta</taxon>
        <taxon>Magnoliopsida</taxon>
        <taxon>eudicotyledons</taxon>
        <taxon>Gunneridae</taxon>
        <taxon>Pentapetalae</taxon>
        <taxon>Saxifragales</taxon>
        <taxon>Altingiaceae</taxon>
        <taxon>Liquidambar</taxon>
    </lineage>
</organism>
<evidence type="ECO:0000313" key="3">
    <source>
        <dbReference type="Proteomes" id="UP001415857"/>
    </source>
</evidence>
<dbReference type="Proteomes" id="UP001415857">
    <property type="component" value="Unassembled WGS sequence"/>
</dbReference>
<evidence type="ECO:0000313" key="2">
    <source>
        <dbReference type="EMBL" id="KAK9272134.1"/>
    </source>
</evidence>
<dbReference type="AlphaFoldDB" id="A0AAP0NK31"/>
<name>A0AAP0NK31_LIQFO</name>
<proteinExistence type="predicted"/>
<gene>
    <name evidence="2" type="ORF">L1049_002504</name>
</gene>
<sequence>MDPYSNGHQAVVQYTSPSNGHVAAAPEDDGYRNGYVSGHEAGPSRDDVASSSSAPPVSLESLARQMDAMSARIEILAAHIVGRIDSLGERVARLEQRGTDYGDYESDFDNVV</sequence>
<protein>
    <submittedName>
        <fullName evidence="2">Uncharacterized protein</fullName>
    </submittedName>
</protein>
<dbReference type="EMBL" id="JBBPBK010000013">
    <property type="protein sequence ID" value="KAK9272134.1"/>
    <property type="molecule type" value="Genomic_DNA"/>
</dbReference>
<keyword evidence="3" id="KW-1185">Reference proteome</keyword>
<feature type="region of interest" description="Disordered" evidence="1">
    <location>
        <begin position="1"/>
        <end position="57"/>
    </location>
</feature>
<comment type="caution">
    <text evidence="2">The sequence shown here is derived from an EMBL/GenBank/DDBJ whole genome shotgun (WGS) entry which is preliminary data.</text>
</comment>
<evidence type="ECO:0000256" key="1">
    <source>
        <dbReference type="SAM" id="MobiDB-lite"/>
    </source>
</evidence>